<keyword evidence="7 10" id="KW-0413">Isomerase</keyword>
<protein>
    <recommendedName>
        <fullName evidence="4">Parvulin-like PPIase</fullName>
        <ecNumber evidence="3">5.2.1.8</ecNumber>
    </recommendedName>
    <alternativeName>
        <fullName evidence="8">Peptidyl-prolyl cis-trans isomerase plp</fullName>
    </alternativeName>
    <alternativeName>
        <fullName evidence="9">Rotamase plp</fullName>
    </alternativeName>
</protein>
<dbReference type="RefSeq" id="WP_072377016.1">
    <property type="nucleotide sequence ID" value="NZ_FNXB01000017.1"/>
</dbReference>
<dbReference type="PANTHER" id="PTHR47245">
    <property type="entry name" value="PEPTIDYLPROLYL ISOMERASE"/>
    <property type="match status" value="1"/>
</dbReference>
<name>A0A1K0JF07_9HYPH</name>
<dbReference type="Gene3D" id="3.10.50.40">
    <property type="match status" value="1"/>
</dbReference>
<evidence type="ECO:0000256" key="1">
    <source>
        <dbReference type="ARBA" id="ARBA00000971"/>
    </source>
</evidence>
<evidence type="ECO:0000313" key="12">
    <source>
        <dbReference type="EMBL" id="SEH97320.1"/>
    </source>
</evidence>
<dbReference type="AlphaFoldDB" id="A0A1K0JF07"/>
<dbReference type="InterPro" id="IPR046357">
    <property type="entry name" value="PPIase_dom_sf"/>
</dbReference>
<comment type="catalytic activity">
    <reaction evidence="1">
        <text>[protein]-peptidylproline (omega=180) = [protein]-peptidylproline (omega=0)</text>
        <dbReference type="Rhea" id="RHEA:16237"/>
        <dbReference type="Rhea" id="RHEA-COMP:10747"/>
        <dbReference type="Rhea" id="RHEA-COMP:10748"/>
        <dbReference type="ChEBI" id="CHEBI:83833"/>
        <dbReference type="ChEBI" id="CHEBI:83834"/>
        <dbReference type="EC" id="5.2.1.8"/>
    </reaction>
</comment>
<evidence type="ECO:0000313" key="13">
    <source>
        <dbReference type="Proteomes" id="UP000183063"/>
    </source>
</evidence>
<dbReference type="Proteomes" id="UP000183063">
    <property type="component" value="Unassembled WGS sequence"/>
</dbReference>
<sequence>MKLFPIAPETSGVRAGEESTKSRWRRAIGEPLLHFLVVGGFLFGVYHLLTPPQGEGEANTNQIVLTKDDVRQLAISWLAQGRSSPTTEQIRGLVDQKVNQEILFREAVALGLDRDDEVVKRRLAQKMDFLATDVASLQEPTDAELKTWFDKNSATFALPAHATFRHLYFSTDRHGKETKEVAAAALAFVEGKSPDSSEIAAIGDPFMFQNHYGDATPAQMSKEFGREFSNVLFQLAQGKWVGPVKSGYGWHLVWIDSIEPGRIPIYAEVMPNVKAGWIDDKYREIKTTALEEMRSRYSVIVPPIEAADFQDLQVPPGFNLGLEVSAQ</sequence>
<evidence type="ECO:0000256" key="5">
    <source>
        <dbReference type="ARBA" id="ARBA00022729"/>
    </source>
</evidence>
<dbReference type="SUPFAM" id="SSF109998">
    <property type="entry name" value="Triger factor/SurA peptide-binding domain-like"/>
    <property type="match status" value="1"/>
</dbReference>
<gene>
    <name evidence="12" type="ORF">RTCCBAU85039_3412</name>
</gene>
<reference evidence="13" key="1">
    <citation type="submission" date="2016-10" db="EMBL/GenBank/DDBJ databases">
        <authorList>
            <person name="Wibberg D."/>
        </authorList>
    </citation>
    <scope>NUCLEOTIDE SEQUENCE [LARGE SCALE GENOMIC DNA]</scope>
</reference>
<dbReference type="PROSITE" id="PS50198">
    <property type="entry name" value="PPIC_PPIASE_2"/>
    <property type="match status" value="1"/>
</dbReference>
<dbReference type="InterPro" id="IPR027304">
    <property type="entry name" value="Trigger_fact/SurA_dom_sf"/>
</dbReference>
<dbReference type="OrthoDB" id="196786at2"/>
<dbReference type="STRING" id="501024.RTCCBAU85039_3412"/>
<evidence type="ECO:0000256" key="3">
    <source>
        <dbReference type="ARBA" id="ARBA00013194"/>
    </source>
</evidence>
<dbReference type="EC" id="5.2.1.8" evidence="3"/>
<feature type="domain" description="PpiC" evidence="11">
    <location>
        <begin position="159"/>
        <end position="257"/>
    </location>
</feature>
<comment type="similarity">
    <text evidence="2">Belongs to the PpiC/parvulin rotamase family.</text>
</comment>
<evidence type="ECO:0000256" key="8">
    <source>
        <dbReference type="ARBA" id="ARBA00030642"/>
    </source>
</evidence>
<dbReference type="EMBL" id="FNXB01000017">
    <property type="protein sequence ID" value="SEH97320.1"/>
    <property type="molecule type" value="Genomic_DNA"/>
</dbReference>
<dbReference type="Pfam" id="PF13145">
    <property type="entry name" value="Rotamase_2"/>
    <property type="match status" value="1"/>
</dbReference>
<keyword evidence="6 10" id="KW-0697">Rotamase</keyword>
<dbReference type="PANTHER" id="PTHR47245:SF1">
    <property type="entry name" value="FOLDASE PROTEIN PRSA"/>
    <property type="match status" value="1"/>
</dbReference>
<accession>A0A1K0JF07</accession>
<dbReference type="GO" id="GO:0003755">
    <property type="term" value="F:peptidyl-prolyl cis-trans isomerase activity"/>
    <property type="evidence" value="ECO:0007669"/>
    <property type="project" value="UniProtKB-KW"/>
</dbReference>
<keyword evidence="5" id="KW-0732">Signal</keyword>
<evidence type="ECO:0000256" key="6">
    <source>
        <dbReference type="ARBA" id="ARBA00023110"/>
    </source>
</evidence>
<dbReference type="InterPro" id="IPR050245">
    <property type="entry name" value="PrsA_foldase"/>
</dbReference>
<evidence type="ECO:0000256" key="10">
    <source>
        <dbReference type="PROSITE-ProRule" id="PRU00278"/>
    </source>
</evidence>
<evidence type="ECO:0000256" key="4">
    <source>
        <dbReference type="ARBA" id="ARBA00018370"/>
    </source>
</evidence>
<evidence type="ECO:0000256" key="2">
    <source>
        <dbReference type="ARBA" id="ARBA00007656"/>
    </source>
</evidence>
<evidence type="ECO:0000256" key="9">
    <source>
        <dbReference type="ARBA" id="ARBA00031484"/>
    </source>
</evidence>
<proteinExistence type="inferred from homology"/>
<evidence type="ECO:0000259" key="11">
    <source>
        <dbReference type="PROSITE" id="PS50198"/>
    </source>
</evidence>
<evidence type="ECO:0000256" key="7">
    <source>
        <dbReference type="ARBA" id="ARBA00023235"/>
    </source>
</evidence>
<dbReference type="SUPFAM" id="SSF54534">
    <property type="entry name" value="FKBP-like"/>
    <property type="match status" value="1"/>
</dbReference>
<organism evidence="12 13">
    <name type="scientific">Rhizobium tibeticum</name>
    <dbReference type="NCBI Taxonomy" id="501024"/>
    <lineage>
        <taxon>Bacteria</taxon>
        <taxon>Pseudomonadati</taxon>
        <taxon>Pseudomonadota</taxon>
        <taxon>Alphaproteobacteria</taxon>
        <taxon>Hyphomicrobiales</taxon>
        <taxon>Rhizobiaceae</taxon>
        <taxon>Rhizobium/Agrobacterium group</taxon>
        <taxon>Rhizobium</taxon>
    </lineage>
</organism>
<dbReference type="InterPro" id="IPR000297">
    <property type="entry name" value="PPIase_PpiC"/>
</dbReference>